<feature type="compositionally biased region" description="Polar residues" evidence="15">
    <location>
        <begin position="1"/>
        <end position="21"/>
    </location>
</feature>
<dbReference type="FunFam" id="3.40.50.12160:FF:000001">
    <property type="entry name" value="tRNA-2-methylthio-N(6)-dimethylallyladenosine synthase"/>
    <property type="match status" value="1"/>
</dbReference>
<dbReference type="Pfam" id="PF04055">
    <property type="entry name" value="Radical_SAM"/>
    <property type="match status" value="1"/>
</dbReference>
<dbReference type="Proteomes" id="UP000255279">
    <property type="component" value="Unassembled WGS sequence"/>
</dbReference>
<feature type="binding site" evidence="14">
    <location>
        <position position="50"/>
    </location>
    <ligand>
        <name>[4Fe-4S] cluster</name>
        <dbReference type="ChEBI" id="CHEBI:49883"/>
        <label>1</label>
    </ligand>
</feature>
<dbReference type="PANTHER" id="PTHR43020:SF2">
    <property type="entry name" value="MITOCHONDRIAL TRNA METHYLTHIOTRANSFERASE CDK5RAP1"/>
    <property type="match status" value="1"/>
</dbReference>
<evidence type="ECO:0000256" key="10">
    <source>
        <dbReference type="ARBA" id="ARBA00033765"/>
    </source>
</evidence>
<keyword evidence="9 14" id="KW-0411">Iron-sulfur</keyword>
<dbReference type="GO" id="GO:0051539">
    <property type="term" value="F:4 iron, 4 sulfur cluster binding"/>
    <property type="evidence" value="ECO:0007669"/>
    <property type="project" value="UniProtKB-UniRule"/>
</dbReference>
<dbReference type="SFLD" id="SFLDG01061">
    <property type="entry name" value="methylthiotransferase"/>
    <property type="match status" value="1"/>
</dbReference>
<evidence type="ECO:0000256" key="15">
    <source>
        <dbReference type="SAM" id="MobiDB-lite"/>
    </source>
</evidence>
<organism evidence="19 21">
    <name type="scientific">Moraxella caviae</name>
    <dbReference type="NCBI Taxonomy" id="34060"/>
    <lineage>
        <taxon>Bacteria</taxon>
        <taxon>Pseudomonadati</taxon>
        <taxon>Pseudomonadota</taxon>
        <taxon>Gammaproteobacteria</taxon>
        <taxon>Moraxellales</taxon>
        <taxon>Moraxellaceae</taxon>
        <taxon>Moraxella</taxon>
    </lineage>
</organism>
<feature type="region of interest" description="Disordered" evidence="15">
    <location>
        <begin position="1"/>
        <end position="39"/>
    </location>
</feature>
<dbReference type="InterPro" id="IPR007197">
    <property type="entry name" value="rSAM"/>
</dbReference>
<evidence type="ECO:0000256" key="7">
    <source>
        <dbReference type="ARBA" id="ARBA00022723"/>
    </source>
</evidence>
<dbReference type="SFLD" id="SFLDS00029">
    <property type="entry name" value="Radical_SAM"/>
    <property type="match status" value="1"/>
</dbReference>
<evidence type="ECO:0000256" key="5">
    <source>
        <dbReference type="ARBA" id="ARBA00022691"/>
    </source>
</evidence>
<feature type="domain" description="MTTase N-terminal" evidence="17">
    <location>
        <begin position="41"/>
        <end position="158"/>
    </location>
</feature>
<feature type="domain" description="TRAM" evidence="16">
    <location>
        <begin position="427"/>
        <end position="491"/>
    </location>
</feature>
<dbReference type="InterPro" id="IPR005839">
    <property type="entry name" value="Methylthiotransferase"/>
</dbReference>
<evidence type="ECO:0000256" key="1">
    <source>
        <dbReference type="ARBA" id="ARBA00003234"/>
    </source>
</evidence>
<dbReference type="NCBIfam" id="TIGR01574">
    <property type="entry name" value="miaB-methiolase"/>
    <property type="match status" value="1"/>
</dbReference>
<keyword evidence="8 14" id="KW-0408">Iron</keyword>
<evidence type="ECO:0000256" key="8">
    <source>
        <dbReference type="ARBA" id="ARBA00023004"/>
    </source>
</evidence>
<dbReference type="InterPro" id="IPR006463">
    <property type="entry name" value="MiaB_methiolase"/>
</dbReference>
<comment type="subunit">
    <text evidence="14">Monomer.</text>
</comment>
<dbReference type="EMBL" id="MUXU01000056">
    <property type="protein sequence ID" value="OOR88064.1"/>
    <property type="molecule type" value="Genomic_DNA"/>
</dbReference>
<dbReference type="InterPro" id="IPR013848">
    <property type="entry name" value="Methylthiotransferase_N"/>
</dbReference>
<reference evidence="19 21" key="1">
    <citation type="submission" date="2017-02" db="EMBL/GenBank/DDBJ databases">
        <title>Draft genome sequence of Moraxella caviae CCUG 355 type strain.</title>
        <authorList>
            <person name="Engstrom-Jakobsson H."/>
            <person name="Salva-Serra F."/>
            <person name="Thorell K."/>
            <person name="Gonzales-Siles L."/>
            <person name="Karlsson R."/>
            <person name="Boulund F."/>
            <person name="Engstrand L."/>
            <person name="Moore E."/>
        </authorList>
    </citation>
    <scope>NUCLEOTIDE SEQUENCE [LARGE SCALE GENOMIC DNA]</scope>
    <source>
        <strain evidence="19 21">CCUG 355</strain>
    </source>
</reference>
<feature type="binding site" evidence="14">
    <location>
        <position position="210"/>
    </location>
    <ligand>
        <name>[4Fe-4S] cluster</name>
        <dbReference type="ChEBI" id="CHEBI:49883"/>
        <label>2</label>
        <note>4Fe-4S-S-AdoMet</note>
    </ligand>
</feature>
<evidence type="ECO:0000259" key="17">
    <source>
        <dbReference type="PROSITE" id="PS51449"/>
    </source>
</evidence>
<comment type="catalytic activity">
    <reaction evidence="13">
        <text>N(6)-dimethylallyladenosine(37) in tRNA + (sulfur carrier)-SH + AH2 + 2 S-adenosyl-L-methionine = 2-methylsulfanyl-N(6)-dimethylallyladenosine(37) in tRNA + (sulfur carrier)-H + 5'-deoxyadenosine + L-methionine + A + S-adenosyl-L-homocysteine + 2 H(+)</text>
        <dbReference type="Rhea" id="RHEA:37067"/>
        <dbReference type="Rhea" id="RHEA-COMP:10375"/>
        <dbReference type="Rhea" id="RHEA-COMP:10376"/>
        <dbReference type="Rhea" id="RHEA-COMP:14737"/>
        <dbReference type="Rhea" id="RHEA-COMP:14739"/>
        <dbReference type="ChEBI" id="CHEBI:13193"/>
        <dbReference type="ChEBI" id="CHEBI:15378"/>
        <dbReference type="ChEBI" id="CHEBI:17319"/>
        <dbReference type="ChEBI" id="CHEBI:17499"/>
        <dbReference type="ChEBI" id="CHEBI:29917"/>
        <dbReference type="ChEBI" id="CHEBI:57844"/>
        <dbReference type="ChEBI" id="CHEBI:57856"/>
        <dbReference type="ChEBI" id="CHEBI:59789"/>
        <dbReference type="ChEBI" id="CHEBI:64428"/>
        <dbReference type="ChEBI" id="CHEBI:74415"/>
        <dbReference type="ChEBI" id="CHEBI:74417"/>
        <dbReference type="EC" id="2.8.4.3"/>
    </reaction>
    <physiologicalReaction direction="left-to-right" evidence="13">
        <dbReference type="Rhea" id="RHEA:37068"/>
    </physiologicalReaction>
</comment>
<dbReference type="InterPro" id="IPR020612">
    <property type="entry name" value="Methylthiotransferase_CS"/>
</dbReference>
<dbReference type="InterPro" id="IPR038135">
    <property type="entry name" value="Methylthiotransferase_N_sf"/>
</dbReference>
<dbReference type="PROSITE" id="PS50926">
    <property type="entry name" value="TRAM"/>
    <property type="match status" value="1"/>
</dbReference>
<dbReference type="HAMAP" id="MF_01864">
    <property type="entry name" value="tRNA_metthiotr_MiaB"/>
    <property type="match status" value="1"/>
</dbReference>
<evidence type="ECO:0000256" key="12">
    <source>
        <dbReference type="ARBA" id="ARBA00052380"/>
    </source>
</evidence>
<dbReference type="EC" id="2.8.4.3" evidence="10 14"/>
<comment type="cofactor">
    <cofactor evidence="14">
        <name>[4Fe-4S] cluster</name>
        <dbReference type="ChEBI" id="CHEBI:49883"/>
    </cofactor>
    <text evidence="14">Binds 2 [4Fe-4S] clusters. One cluster is coordinated with 3 cysteines and an exchangeable S-adenosyl-L-methionine.</text>
</comment>
<keyword evidence="2 14" id="KW-0004">4Fe-4S</keyword>
<keyword evidence="7 14" id="KW-0479">Metal-binding</keyword>
<sequence length="494" mass="54932">MTVATFNPKTDTAKTSASLHTLSEPSTNSSNSNSPANQAPKKVYIVTQGCQMNEYDSQKMGDVLGDSHGMIVTDDINDADVLLMNTCSIREKAQEKVFSELGRWRKLKEKNPDLVIGVGGCVASQEGDNIQKRAPYVDMVFGPQTLHRLPELYDSTTKQAHTDGGALPKNRIGVVDVSFPSIEKFDFLPEPRVEGFKAFVSIMEGCSKYCSFCVVPYTRGEELSRPLDDVLAEVASLAEQGVREINLLGQNVNGYRGEKDDGTICRFSELLHYVSHIDGIERIRYTTSHPLEFTDDIIDAYKSIDKLVSHLHLPIQSGSNNILAAMKRNHTVDVYINQIKKLRAIRPDLHLSSDFIIGFPNETDEDFNDTLTLAKELDFDHSYSFIYSKRPGTPASELPDNVSFETKKARLATFQDVIKESTFAKTRAMVGQVVRVLVEEKANRREGYLHGTADNTRSVIFKGDEALLGKFVLVNITNAISMHLVEGELVEVLG</sequence>
<evidence type="ECO:0000259" key="18">
    <source>
        <dbReference type="PROSITE" id="PS51918"/>
    </source>
</evidence>
<feature type="binding site" evidence="14">
    <location>
        <position position="206"/>
    </location>
    <ligand>
        <name>[4Fe-4S] cluster</name>
        <dbReference type="ChEBI" id="CHEBI:49883"/>
        <label>2</label>
        <note>4Fe-4S-S-AdoMet</note>
    </ligand>
</feature>
<dbReference type="NCBIfam" id="TIGR00089">
    <property type="entry name" value="MiaB/RimO family radical SAM methylthiotransferase"/>
    <property type="match status" value="1"/>
</dbReference>
<dbReference type="RefSeq" id="WP_078277156.1">
    <property type="nucleotide sequence ID" value="NZ_CAACXO010000057.1"/>
</dbReference>
<proteinExistence type="inferred from homology"/>
<keyword evidence="6 14" id="KW-0819">tRNA processing</keyword>
<accession>A0A1S9ZX39</accession>
<dbReference type="SUPFAM" id="SSF102114">
    <property type="entry name" value="Radical SAM enzymes"/>
    <property type="match status" value="1"/>
</dbReference>
<feature type="binding site" evidence="14">
    <location>
        <position position="213"/>
    </location>
    <ligand>
        <name>[4Fe-4S] cluster</name>
        <dbReference type="ChEBI" id="CHEBI:49883"/>
        <label>2</label>
        <note>4Fe-4S-S-AdoMet</note>
    </ligand>
</feature>
<gene>
    <name evidence="14 20" type="primary">miaB</name>
    <name evidence="19" type="ORF">B0181_08915</name>
    <name evidence="20" type="ORF">NCTC10293_00317</name>
</gene>
<protein>
    <recommendedName>
        <fullName evidence="10 14">tRNA-2-methylthio-N(6)-dimethylallyladenosine synthase</fullName>
        <ecNumber evidence="10 14">2.8.4.3</ecNumber>
    </recommendedName>
    <alternativeName>
        <fullName evidence="14">(Dimethylallyl)adenosine tRNA methylthiotransferase MiaB</fullName>
    </alternativeName>
    <alternativeName>
        <fullName evidence="14">tRNA-i(6)A37 methylthiotransferase</fullName>
    </alternativeName>
</protein>
<reference evidence="20 22" key="2">
    <citation type="submission" date="2018-06" db="EMBL/GenBank/DDBJ databases">
        <authorList>
            <consortium name="Pathogen Informatics"/>
            <person name="Doyle S."/>
        </authorList>
    </citation>
    <scope>NUCLEOTIDE SEQUENCE [LARGE SCALE GENOMIC DNA]</scope>
    <source>
        <strain evidence="20 22">NCTC10293</strain>
    </source>
</reference>
<dbReference type="OrthoDB" id="9805215at2"/>
<comment type="catalytic activity">
    <reaction evidence="12">
        <text>2-thio-N(6)-dimethylallyladenosine(37) in tRNA + S-adenosyl-L-methionine = 2-methylsulfanyl-N(6)-dimethylallyladenosine(37) in tRNA + S-adenosyl-L-homocysteine + H(+)</text>
        <dbReference type="Rhea" id="RHEA:37063"/>
        <dbReference type="Rhea" id="RHEA-COMP:10376"/>
        <dbReference type="Rhea" id="RHEA-COMP:10377"/>
        <dbReference type="ChEBI" id="CHEBI:15378"/>
        <dbReference type="ChEBI" id="CHEBI:57856"/>
        <dbReference type="ChEBI" id="CHEBI:59789"/>
        <dbReference type="ChEBI" id="CHEBI:74416"/>
        <dbReference type="ChEBI" id="CHEBI:74417"/>
    </reaction>
    <physiologicalReaction direction="left-to-right" evidence="12">
        <dbReference type="Rhea" id="RHEA:37064"/>
    </physiologicalReaction>
</comment>
<dbReference type="SMART" id="SM00729">
    <property type="entry name" value="Elp3"/>
    <property type="match status" value="1"/>
</dbReference>
<comment type="subcellular location">
    <subcellularLocation>
        <location evidence="14">Cytoplasm</location>
    </subcellularLocation>
</comment>
<dbReference type="AlphaFoldDB" id="A0A1S9ZX39"/>
<evidence type="ECO:0000313" key="21">
    <source>
        <dbReference type="Proteomes" id="UP000190435"/>
    </source>
</evidence>
<evidence type="ECO:0000256" key="6">
    <source>
        <dbReference type="ARBA" id="ARBA00022694"/>
    </source>
</evidence>
<evidence type="ECO:0000256" key="9">
    <source>
        <dbReference type="ARBA" id="ARBA00023014"/>
    </source>
</evidence>
<feature type="compositionally biased region" description="Low complexity" evidence="15">
    <location>
        <begin position="23"/>
        <end position="37"/>
    </location>
</feature>
<dbReference type="Gene3D" id="3.80.30.20">
    <property type="entry name" value="tm_1862 like domain"/>
    <property type="match status" value="1"/>
</dbReference>
<evidence type="ECO:0000313" key="20">
    <source>
        <dbReference type="EMBL" id="STZ09996.1"/>
    </source>
</evidence>
<evidence type="ECO:0000256" key="14">
    <source>
        <dbReference type="HAMAP-Rule" id="MF_01864"/>
    </source>
</evidence>
<dbReference type="Gene3D" id="3.40.50.12160">
    <property type="entry name" value="Methylthiotransferase, N-terminal domain"/>
    <property type="match status" value="1"/>
</dbReference>
<evidence type="ECO:0000256" key="3">
    <source>
        <dbReference type="ARBA" id="ARBA00022490"/>
    </source>
</evidence>
<evidence type="ECO:0000256" key="4">
    <source>
        <dbReference type="ARBA" id="ARBA00022679"/>
    </source>
</evidence>
<comment type="catalytic activity">
    <reaction evidence="11">
        <text>N(6)-dimethylallyladenosine(37) in tRNA + (sulfur carrier)-SH + AH2 + S-adenosyl-L-methionine = 2-thio-N(6)-dimethylallyladenosine(37) in tRNA + (sulfur carrier)-H + 5'-deoxyadenosine + L-methionine + A + H(+)</text>
        <dbReference type="Rhea" id="RHEA:36339"/>
        <dbReference type="Rhea" id="RHEA-COMP:10375"/>
        <dbReference type="Rhea" id="RHEA-COMP:10377"/>
        <dbReference type="Rhea" id="RHEA-COMP:14737"/>
        <dbReference type="Rhea" id="RHEA-COMP:14739"/>
        <dbReference type="ChEBI" id="CHEBI:13193"/>
        <dbReference type="ChEBI" id="CHEBI:15378"/>
        <dbReference type="ChEBI" id="CHEBI:17319"/>
        <dbReference type="ChEBI" id="CHEBI:17499"/>
        <dbReference type="ChEBI" id="CHEBI:29917"/>
        <dbReference type="ChEBI" id="CHEBI:57844"/>
        <dbReference type="ChEBI" id="CHEBI:59789"/>
        <dbReference type="ChEBI" id="CHEBI:64428"/>
        <dbReference type="ChEBI" id="CHEBI:74415"/>
        <dbReference type="ChEBI" id="CHEBI:74416"/>
    </reaction>
    <physiologicalReaction direction="left-to-right" evidence="11">
        <dbReference type="Rhea" id="RHEA:36340"/>
    </physiologicalReaction>
</comment>
<dbReference type="GO" id="GO:0046872">
    <property type="term" value="F:metal ion binding"/>
    <property type="evidence" value="ECO:0007669"/>
    <property type="project" value="UniProtKB-KW"/>
</dbReference>
<dbReference type="FunFam" id="3.80.30.20:FF:000001">
    <property type="entry name" value="tRNA-2-methylthio-N(6)-dimethylallyladenosine synthase 2"/>
    <property type="match status" value="1"/>
</dbReference>
<feature type="domain" description="Radical SAM core" evidence="18">
    <location>
        <begin position="192"/>
        <end position="424"/>
    </location>
</feature>
<dbReference type="InterPro" id="IPR023404">
    <property type="entry name" value="rSAM_horseshoe"/>
</dbReference>
<dbReference type="STRING" id="34060.B0181_08915"/>
<dbReference type="InterPro" id="IPR058240">
    <property type="entry name" value="rSAM_sf"/>
</dbReference>
<dbReference type="Pfam" id="PF00919">
    <property type="entry name" value="UPF0004"/>
    <property type="match status" value="1"/>
</dbReference>
<dbReference type="InterPro" id="IPR006638">
    <property type="entry name" value="Elp3/MiaA/NifB-like_rSAM"/>
</dbReference>
<dbReference type="CDD" id="cd01335">
    <property type="entry name" value="Radical_SAM"/>
    <property type="match status" value="1"/>
</dbReference>
<evidence type="ECO:0000313" key="22">
    <source>
        <dbReference type="Proteomes" id="UP000255279"/>
    </source>
</evidence>
<dbReference type="Proteomes" id="UP000190435">
    <property type="component" value="Unassembled WGS sequence"/>
</dbReference>
<evidence type="ECO:0000256" key="13">
    <source>
        <dbReference type="ARBA" id="ARBA00052587"/>
    </source>
</evidence>
<evidence type="ECO:0000313" key="19">
    <source>
        <dbReference type="EMBL" id="OOR88064.1"/>
    </source>
</evidence>
<keyword evidence="5 14" id="KW-0949">S-adenosyl-L-methionine</keyword>
<evidence type="ECO:0000259" key="16">
    <source>
        <dbReference type="PROSITE" id="PS50926"/>
    </source>
</evidence>
<dbReference type="PROSITE" id="PS51449">
    <property type="entry name" value="MTTASE_N"/>
    <property type="match status" value="1"/>
</dbReference>
<name>A0A1S9ZX39_9GAMM</name>
<dbReference type="GO" id="GO:0035597">
    <property type="term" value="F:tRNA-2-methylthio-N(6)-dimethylallyladenosine(37) synthase activity"/>
    <property type="evidence" value="ECO:0007669"/>
    <property type="project" value="UniProtKB-EC"/>
</dbReference>
<dbReference type="GO" id="GO:0005829">
    <property type="term" value="C:cytosol"/>
    <property type="evidence" value="ECO:0007669"/>
    <property type="project" value="TreeGrafter"/>
</dbReference>
<dbReference type="InterPro" id="IPR002792">
    <property type="entry name" value="TRAM_dom"/>
</dbReference>
<feature type="binding site" evidence="14">
    <location>
        <position position="121"/>
    </location>
    <ligand>
        <name>[4Fe-4S] cluster</name>
        <dbReference type="ChEBI" id="CHEBI:49883"/>
        <label>1</label>
    </ligand>
</feature>
<dbReference type="PROSITE" id="PS01278">
    <property type="entry name" value="MTTASE_RADICAL"/>
    <property type="match status" value="1"/>
</dbReference>
<dbReference type="Pfam" id="PF01938">
    <property type="entry name" value="TRAM"/>
    <property type="match status" value="1"/>
</dbReference>
<dbReference type="SFLD" id="SFLDF00273">
    <property type="entry name" value="(dimethylallyl)adenosine_tRNA"/>
    <property type="match status" value="1"/>
</dbReference>
<dbReference type="EMBL" id="UGQE01000001">
    <property type="protein sequence ID" value="STZ09996.1"/>
    <property type="molecule type" value="Genomic_DNA"/>
</dbReference>
<keyword evidence="4 14" id="KW-0808">Transferase</keyword>
<keyword evidence="21" id="KW-1185">Reference proteome</keyword>
<comment type="similarity">
    <text evidence="14">Belongs to the methylthiotransferase family. MiaB subfamily.</text>
</comment>
<feature type="binding site" evidence="14">
    <location>
        <position position="87"/>
    </location>
    <ligand>
        <name>[4Fe-4S] cluster</name>
        <dbReference type="ChEBI" id="CHEBI:49883"/>
        <label>1</label>
    </ligand>
</feature>
<keyword evidence="3 14" id="KW-0963">Cytoplasm</keyword>
<evidence type="ECO:0000256" key="11">
    <source>
        <dbReference type="ARBA" id="ARBA00050926"/>
    </source>
</evidence>
<evidence type="ECO:0000256" key="2">
    <source>
        <dbReference type="ARBA" id="ARBA00022485"/>
    </source>
</evidence>
<dbReference type="PROSITE" id="PS51918">
    <property type="entry name" value="RADICAL_SAM"/>
    <property type="match status" value="1"/>
</dbReference>
<dbReference type="SFLD" id="SFLDG01082">
    <property type="entry name" value="B12-binding_domain_containing"/>
    <property type="match status" value="1"/>
</dbReference>
<dbReference type="PANTHER" id="PTHR43020">
    <property type="entry name" value="CDK5 REGULATORY SUBUNIT-ASSOCIATED PROTEIN 1"/>
    <property type="match status" value="1"/>
</dbReference>
<comment type="function">
    <text evidence="1 14">Catalyzes the methylthiolation of N6-(dimethylallyl)adenosine (i(6)A), leading to the formation of 2-methylthio-N6-(dimethylallyl)adenosine (ms(2)i(6)A) at position 37 in tRNAs that read codons beginning with uridine.</text>
</comment>